<dbReference type="VEuPathDB" id="FungiDB:I7I53_10369"/>
<sequence>MEGFFLHKAESYAWGFAICLNFNLLYIYFIYFFSTSTFSTQIEKLTPTNEPPSQVFRLQALGGVFEEGKCRHQHSLLVDTF</sequence>
<protein>
    <submittedName>
        <fullName evidence="2">Uncharacterized protein</fullName>
    </submittedName>
</protein>
<feature type="transmembrane region" description="Helical" evidence="1">
    <location>
        <begin position="12"/>
        <end position="34"/>
    </location>
</feature>
<dbReference type="EMBL" id="CP069102">
    <property type="protein sequence ID" value="QSS49876.1"/>
    <property type="molecule type" value="Genomic_DNA"/>
</dbReference>
<evidence type="ECO:0000256" key="1">
    <source>
        <dbReference type="SAM" id="Phobius"/>
    </source>
</evidence>
<evidence type="ECO:0000313" key="3">
    <source>
        <dbReference type="Proteomes" id="UP000663419"/>
    </source>
</evidence>
<evidence type="ECO:0000313" key="2">
    <source>
        <dbReference type="EMBL" id="QSS49876.1"/>
    </source>
</evidence>
<name>A0A8A1L7D1_AJEC8</name>
<keyword evidence="1" id="KW-0472">Membrane</keyword>
<dbReference type="Proteomes" id="UP000663419">
    <property type="component" value="Chromosome 1"/>
</dbReference>
<gene>
    <name evidence="2" type="ORF">I7I53_10369</name>
</gene>
<dbReference type="AlphaFoldDB" id="A0A8A1L7D1"/>
<organism evidence="2 3">
    <name type="scientific">Ajellomyces capsulatus (strain H88)</name>
    <name type="common">Darling's disease fungus</name>
    <name type="synonym">Histoplasma capsulatum</name>
    <dbReference type="NCBI Taxonomy" id="544711"/>
    <lineage>
        <taxon>Eukaryota</taxon>
        <taxon>Fungi</taxon>
        <taxon>Dikarya</taxon>
        <taxon>Ascomycota</taxon>
        <taxon>Pezizomycotina</taxon>
        <taxon>Eurotiomycetes</taxon>
        <taxon>Eurotiomycetidae</taxon>
        <taxon>Onygenales</taxon>
        <taxon>Ajellomycetaceae</taxon>
        <taxon>Histoplasma</taxon>
    </lineage>
</organism>
<proteinExistence type="predicted"/>
<keyword evidence="1" id="KW-1133">Transmembrane helix</keyword>
<accession>A0A8A1L7D1</accession>
<reference evidence="2" key="1">
    <citation type="submission" date="2021-01" db="EMBL/GenBank/DDBJ databases">
        <title>Chromosome-level genome assembly of a human fungal pathogen reveals clustering of transcriptionally co-regulated genes.</title>
        <authorList>
            <person name="Voorhies M."/>
            <person name="Cohen S."/>
            <person name="Shea T.P."/>
            <person name="Petrus S."/>
            <person name="Munoz J.F."/>
            <person name="Poplawski S."/>
            <person name="Goldman W.E."/>
            <person name="Michael T."/>
            <person name="Cuomo C.A."/>
            <person name="Sil A."/>
            <person name="Beyhan S."/>
        </authorList>
    </citation>
    <scope>NUCLEOTIDE SEQUENCE</scope>
    <source>
        <strain evidence="2">H88</strain>
    </source>
</reference>
<keyword evidence="1" id="KW-0812">Transmembrane</keyword>